<organism evidence="9 10">
    <name type="scientific">Neptuniibacter caesariensis</name>
    <dbReference type="NCBI Taxonomy" id="207954"/>
    <lineage>
        <taxon>Bacteria</taxon>
        <taxon>Pseudomonadati</taxon>
        <taxon>Pseudomonadota</taxon>
        <taxon>Gammaproteobacteria</taxon>
        <taxon>Oceanospirillales</taxon>
        <taxon>Oceanospirillaceae</taxon>
        <taxon>Neptuniibacter</taxon>
    </lineage>
</organism>
<dbReference type="InterPro" id="IPR020094">
    <property type="entry name" value="TruA/RsuA/RluB/E/F_N"/>
</dbReference>
<gene>
    <name evidence="9" type="ORF">MED92_14198</name>
</gene>
<dbReference type="Gene3D" id="3.10.290.10">
    <property type="entry name" value="RNA-binding S4 domain"/>
    <property type="match status" value="1"/>
</dbReference>
<dbReference type="GO" id="GO:0160136">
    <property type="term" value="F:16S rRNA pseudouridine(516) synthase activity"/>
    <property type="evidence" value="ECO:0007669"/>
    <property type="project" value="UniProtKB-EC"/>
</dbReference>
<evidence type="ECO:0000256" key="7">
    <source>
        <dbReference type="RuleBase" id="RU003887"/>
    </source>
</evidence>
<proteinExistence type="inferred from homology"/>
<dbReference type="PROSITE" id="PS50889">
    <property type="entry name" value="S4"/>
    <property type="match status" value="1"/>
</dbReference>
<comment type="catalytic activity">
    <reaction evidence="4">
        <text>uridine(516) in 16S rRNA = pseudouridine(516) in 16S rRNA</text>
        <dbReference type="Rhea" id="RHEA:38867"/>
        <dbReference type="Rhea" id="RHEA-COMP:10089"/>
        <dbReference type="Rhea" id="RHEA-COMP:10090"/>
        <dbReference type="ChEBI" id="CHEBI:65314"/>
        <dbReference type="ChEBI" id="CHEBI:65315"/>
        <dbReference type="EC" id="5.4.99.19"/>
    </reaction>
</comment>
<comment type="similarity">
    <text evidence="1 7">Belongs to the pseudouridine synthase RsuA family.</text>
</comment>
<dbReference type="PANTHER" id="PTHR47683:SF4">
    <property type="entry name" value="PSEUDOURIDINE SYNTHASE"/>
    <property type="match status" value="1"/>
</dbReference>
<dbReference type="OrthoDB" id="9807213at2"/>
<evidence type="ECO:0000256" key="3">
    <source>
        <dbReference type="ARBA" id="ARBA00023235"/>
    </source>
</evidence>
<dbReference type="Pfam" id="PF00849">
    <property type="entry name" value="PseudoU_synth_2"/>
    <property type="match status" value="1"/>
</dbReference>
<dbReference type="CDD" id="cd02553">
    <property type="entry name" value="PseudoU_synth_RsuA"/>
    <property type="match status" value="1"/>
</dbReference>
<dbReference type="NCBIfam" id="TIGR00093">
    <property type="entry name" value="pseudouridine synthase"/>
    <property type="match status" value="1"/>
</dbReference>
<dbReference type="PANTHER" id="PTHR47683">
    <property type="entry name" value="PSEUDOURIDINE SYNTHASE FAMILY PROTEIN-RELATED"/>
    <property type="match status" value="1"/>
</dbReference>
<dbReference type="GO" id="GO:0005829">
    <property type="term" value="C:cytosol"/>
    <property type="evidence" value="ECO:0007669"/>
    <property type="project" value="UniProtKB-ARBA"/>
</dbReference>
<reference evidence="9 10" key="1">
    <citation type="submission" date="2006-02" db="EMBL/GenBank/DDBJ databases">
        <authorList>
            <person name="Pinhassi J."/>
            <person name="Pedros-Alio C."/>
            <person name="Ferriera S."/>
            <person name="Johnson J."/>
            <person name="Kravitz S."/>
            <person name="Halpern A."/>
            <person name="Remington K."/>
            <person name="Beeson K."/>
            <person name="Tran B."/>
            <person name="Rogers Y.-H."/>
            <person name="Friedman R."/>
            <person name="Venter J.C."/>
        </authorList>
    </citation>
    <scope>NUCLEOTIDE SEQUENCE [LARGE SCALE GENOMIC DNA]</scope>
    <source>
        <strain evidence="9 10">MED92</strain>
    </source>
</reference>
<dbReference type="InterPro" id="IPR020103">
    <property type="entry name" value="PsdUridine_synth_cat_dom_sf"/>
</dbReference>
<dbReference type="GO" id="GO:0003723">
    <property type="term" value="F:RNA binding"/>
    <property type="evidence" value="ECO:0007669"/>
    <property type="project" value="UniProtKB-KW"/>
</dbReference>
<dbReference type="AlphaFoldDB" id="A0A7U8C2C5"/>
<dbReference type="EMBL" id="AAOW01000043">
    <property type="protein sequence ID" value="EAR59581.1"/>
    <property type="molecule type" value="Genomic_DNA"/>
</dbReference>
<comment type="caution">
    <text evidence="9">The sequence shown here is derived from an EMBL/GenBank/DDBJ whole genome shotgun (WGS) entry which is preliminary data.</text>
</comment>
<dbReference type="RefSeq" id="WP_007020505.1">
    <property type="nucleotide sequence ID" value="NZ_CH724125.1"/>
</dbReference>
<dbReference type="SUPFAM" id="SSF55120">
    <property type="entry name" value="Pseudouridine synthase"/>
    <property type="match status" value="1"/>
</dbReference>
<dbReference type="Proteomes" id="UP000002171">
    <property type="component" value="Unassembled WGS sequence"/>
</dbReference>
<dbReference type="CDD" id="cd00165">
    <property type="entry name" value="S4"/>
    <property type="match status" value="1"/>
</dbReference>
<protein>
    <recommendedName>
        <fullName evidence="7">Pseudouridine synthase</fullName>
        <ecNumber evidence="7">5.4.99.-</ecNumber>
    </recommendedName>
</protein>
<evidence type="ECO:0000256" key="4">
    <source>
        <dbReference type="ARBA" id="ARBA00036749"/>
    </source>
</evidence>
<evidence type="ECO:0000259" key="8">
    <source>
        <dbReference type="SMART" id="SM00363"/>
    </source>
</evidence>
<dbReference type="InterPro" id="IPR050343">
    <property type="entry name" value="RsuA_PseudoU_synthase"/>
</dbReference>
<name>A0A7U8C2C5_NEPCE</name>
<dbReference type="EC" id="5.4.99.-" evidence="7"/>
<evidence type="ECO:0000256" key="1">
    <source>
        <dbReference type="ARBA" id="ARBA00008348"/>
    </source>
</evidence>
<evidence type="ECO:0000256" key="2">
    <source>
        <dbReference type="ARBA" id="ARBA00022884"/>
    </source>
</evidence>
<dbReference type="Gene3D" id="3.30.70.1560">
    <property type="entry name" value="Alpha-L RNA-binding motif"/>
    <property type="match status" value="1"/>
</dbReference>
<dbReference type="GO" id="GO:0000455">
    <property type="term" value="P:enzyme-directed rRNA pseudouridine synthesis"/>
    <property type="evidence" value="ECO:0007669"/>
    <property type="project" value="UniProtKB-ARBA"/>
</dbReference>
<evidence type="ECO:0000313" key="10">
    <source>
        <dbReference type="Proteomes" id="UP000002171"/>
    </source>
</evidence>
<accession>A0A7U8C2C5</accession>
<dbReference type="FunFam" id="3.30.70.1560:FF:000001">
    <property type="entry name" value="Pseudouridine synthase"/>
    <property type="match status" value="1"/>
</dbReference>
<dbReference type="Gene3D" id="3.30.70.580">
    <property type="entry name" value="Pseudouridine synthase I, catalytic domain, N-terminal subdomain"/>
    <property type="match status" value="1"/>
</dbReference>
<keyword evidence="10" id="KW-1185">Reference proteome</keyword>
<dbReference type="PROSITE" id="PS01149">
    <property type="entry name" value="PSI_RSU"/>
    <property type="match status" value="1"/>
</dbReference>
<dbReference type="InterPro" id="IPR002942">
    <property type="entry name" value="S4_RNA-bd"/>
</dbReference>
<evidence type="ECO:0000313" key="9">
    <source>
        <dbReference type="EMBL" id="EAR59581.1"/>
    </source>
</evidence>
<keyword evidence="2 6" id="KW-0694">RNA-binding</keyword>
<feature type="domain" description="RNA-binding S4" evidence="8">
    <location>
        <begin position="6"/>
        <end position="64"/>
    </location>
</feature>
<evidence type="ECO:0000256" key="5">
    <source>
        <dbReference type="ARBA" id="ARBA00037590"/>
    </source>
</evidence>
<dbReference type="SUPFAM" id="SSF55174">
    <property type="entry name" value="Alpha-L RNA-binding motif"/>
    <property type="match status" value="1"/>
</dbReference>
<dbReference type="InterPro" id="IPR042092">
    <property type="entry name" value="PsdUridine_s_RsuA/RluB/E/F_cat"/>
</dbReference>
<dbReference type="InterPro" id="IPR036986">
    <property type="entry name" value="S4_RNA-bd_sf"/>
</dbReference>
<dbReference type="InterPro" id="IPR006145">
    <property type="entry name" value="PsdUridine_synth_RsuA/RluA"/>
</dbReference>
<keyword evidence="3 7" id="KW-0413">Isomerase</keyword>
<dbReference type="InterPro" id="IPR018496">
    <property type="entry name" value="PsdUridine_synth_RsuA/RluB_CS"/>
</dbReference>
<dbReference type="InterPro" id="IPR000748">
    <property type="entry name" value="PsdUridine_synth_RsuA/RluB/E/F"/>
</dbReference>
<evidence type="ECO:0000256" key="6">
    <source>
        <dbReference type="PROSITE-ProRule" id="PRU00182"/>
    </source>
</evidence>
<dbReference type="SMART" id="SM00363">
    <property type="entry name" value="S4"/>
    <property type="match status" value="1"/>
</dbReference>
<sequence>MQSRTYRLDRFIAKHTDHSKNDVRILIAKGRVYVNQTVAVSVDQIIKQFDEVILDDEVLQKNTPIYLMLNKPAGVVSATSDPQHTTVIDLLDDHYKDLHIAGRLDRFSTGLLLLTNDGEWSNSLSHPDNRVAKRYIVELKEPITDAYGDAFAKGMHFAYEDITTQPAQLKQLEPRVAEVTLHEGRYHQIKRMFGRFRNQVLSLHRVSIGNLPLDDALKPGEYRMLTRDEVVNITLQA</sequence>
<comment type="function">
    <text evidence="5">Responsible for synthesis of pseudouridine from uracil-516 in 16S ribosomal RNA.</text>
</comment>